<evidence type="ECO:0000256" key="2">
    <source>
        <dbReference type="SAM" id="Phobius"/>
    </source>
</evidence>
<feature type="compositionally biased region" description="Basic and acidic residues" evidence="1">
    <location>
        <begin position="118"/>
        <end position="127"/>
    </location>
</feature>
<keyword evidence="2" id="KW-1133">Transmembrane helix</keyword>
<feature type="compositionally biased region" description="Polar residues" evidence="1">
    <location>
        <begin position="79"/>
        <end position="88"/>
    </location>
</feature>
<feature type="compositionally biased region" description="Basic and acidic residues" evidence="1">
    <location>
        <begin position="165"/>
        <end position="216"/>
    </location>
</feature>
<comment type="caution">
    <text evidence="3">The sequence shown here is derived from an EMBL/GenBank/DDBJ whole genome shotgun (WGS) entry which is preliminary data.</text>
</comment>
<evidence type="ECO:0000313" key="4">
    <source>
        <dbReference type="Proteomes" id="UP001359559"/>
    </source>
</evidence>
<feature type="compositionally biased region" description="Polar residues" evidence="1">
    <location>
        <begin position="147"/>
        <end position="164"/>
    </location>
</feature>
<keyword evidence="2" id="KW-0472">Membrane</keyword>
<proteinExistence type="predicted"/>
<feature type="compositionally biased region" description="Basic and acidic residues" evidence="1">
    <location>
        <begin position="91"/>
        <end position="109"/>
    </location>
</feature>
<protein>
    <submittedName>
        <fullName evidence="3">Uncharacterized protein</fullName>
    </submittedName>
</protein>
<feature type="region of interest" description="Disordered" evidence="1">
    <location>
        <begin position="1"/>
        <end position="223"/>
    </location>
</feature>
<evidence type="ECO:0000313" key="3">
    <source>
        <dbReference type="EMBL" id="KAK7263288.1"/>
    </source>
</evidence>
<feature type="compositionally biased region" description="Basic and acidic residues" evidence="1">
    <location>
        <begin position="50"/>
        <end position="77"/>
    </location>
</feature>
<reference evidence="3 4" key="1">
    <citation type="submission" date="2024-01" db="EMBL/GenBank/DDBJ databases">
        <title>The genomes of 5 underutilized Papilionoideae crops provide insights into root nodulation and disease resistance.</title>
        <authorList>
            <person name="Yuan L."/>
        </authorList>
    </citation>
    <scope>NUCLEOTIDE SEQUENCE [LARGE SCALE GENOMIC DNA]</scope>
    <source>
        <strain evidence="3">LY-2023</strain>
        <tissue evidence="3">Leaf</tissue>
    </source>
</reference>
<keyword evidence="4" id="KW-1185">Reference proteome</keyword>
<name>A0AAN9I0U3_CLITE</name>
<sequence length="301" mass="34244">MKEITAEKIHESPDREHERESKEAAPMPLEIQRKEPHELSWPSKDYNIPRIEEVQQEKERERSIHALEVTTSKEEKPAQVNQVPSPSSEILCKEPSELEKFSIKGDGSKAESLVQTQEGKESIHSIEETTTTSQEAADELDEPLKLSGSSSTQQLEQKNGVGSKQSEDSKDSKIDGRESTKESHAIHEIEEEKAYGKGDEASKEESQVLEEQKEYTEEAIGGGKDNKKRPKKLFVSLIIAASALLFSGIFFFIRQRRSRKSVFVLLVVLNDSQSELKFTLHINIQRRRAIQRTWVFSCLRL</sequence>
<organism evidence="3 4">
    <name type="scientific">Clitoria ternatea</name>
    <name type="common">Butterfly pea</name>
    <dbReference type="NCBI Taxonomy" id="43366"/>
    <lineage>
        <taxon>Eukaryota</taxon>
        <taxon>Viridiplantae</taxon>
        <taxon>Streptophyta</taxon>
        <taxon>Embryophyta</taxon>
        <taxon>Tracheophyta</taxon>
        <taxon>Spermatophyta</taxon>
        <taxon>Magnoliopsida</taxon>
        <taxon>eudicotyledons</taxon>
        <taxon>Gunneridae</taxon>
        <taxon>Pentapetalae</taxon>
        <taxon>rosids</taxon>
        <taxon>fabids</taxon>
        <taxon>Fabales</taxon>
        <taxon>Fabaceae</taxon>
        <taxon>Papilionoideae</taxon>
        <taxon>50 kb inversion clade</taxon>
        <taxon>NPAAA clade</taxon>
        <taxon>indigoferoid/millettioid clade</taxon>
        <taxon>Phaseoleae</taxon>
        <taxon>Clitoria</taxon>
    </lineage>
</organism>
<dbReference type="Proteomes" id="UP001359559">
    <property type="component" value="Unassembled WGS sequence"/>
</dbReference>
<gene>
    <name evidence="3" type="ORF">RJT34_30875</name>
</gene>
<dbReference type="AlphaFoldDB" id="A0AAN9I0U3"/>
<feature type="transmembrane region" description="Helical" evidence="2">
    <location>
        <begin position="233"/>
        <end position="253"/>
    </location>
</feature>
<dbReference type="EMBL" id="JAYKXN010000008">
    <property type="protein sequence ID" value="KAK7263288.1"/>
    <property type="molecule type" value="Genomic_DNA"/>
</dbReference>
<feature type="compositionally biased region" description="Basic and acidic residues" evidence="1">
    <location>
        <begin position="1"/>
        <end position="23"/>
    </location>
</feature>
<accession>A0AAN9I0U3</accession>
<keyword evidence="2" id="KW-0812">Transmembrane</keyword>
<evidence type="ECO:0000256" key="1">
    <source>
        <dbReference type="SAM" id="MobiDB-lite"/>
    </source>
</evidence>